<dbReference type="Proteomes" id="UP000006681">
    <property type="component" value="Chromosome"/>
</dbReference>
<gene>
    <name evidence="2" type="ordered locus">Vdis_2204</name>
</gene>
<feature type="transmembrane region" description="Helical" evidence="1">
    <location>
        <begin position="95"/>
        <end position="114"/>
    </location>
</feature>
<sequence>MIINIKRVALTYVVELILLVLLSIIGFYVGPSFVNQSVINSLRNQLISTADLGPNYIFLHNLEIDSLMAIPVVGPLFFVLALVMTGFVLGVYVAYALNSIIGLVISLFITMFFPHGIIELLAYAFSTTGSITFTRDLINSLRGGRRIGKGDVTALIIYYLISVILLYIAANVEYFEITALRGLISSMIS</sequence>
<dbReference type="RefSeq" id="WP_013337297.1">
    <property type="nucleotide sequence ID" value="NC_014537.1"/>
</dbReference>
<keyword evidence="1" id="KW-0812">Transmembrane</keyword>
<name>E1QQ85_VULDI</name>
<evidence type="ECO:0008006" key="4">
    <source>
        <dbReference type="Google" id="ProtNLM"/>
    </source>
</evidence>
<evidence type="ECO:0000256" key="1">
    <source>
        <dbReference type="SAM" id="Phobius"/>
    </source>
</evidence>
<accession>E1QQ85</accession>
<keyword evidence="1" id="KW-0472">Membrane</keyword>
<keyword evidence="3" id="KW-1185">Reference proteome</keyword>
<reference evidence="3" key="2">
    <citation type="journal article" date="2010" name="Stand. Genomic Sci.">
        <title>Complete genome sequence of Vulcanisaeta distributa type strain (IC-017T).</title>
        <authorList>
            <person name="Mavromatis K."/>
            <person name="Sikorski J."/>
            <person name="Pabst E."/>
            <person name="Teshima H."/>
            <person name="Lapidus A."/>
            <person name="Lucas S."/>
            <person name="Nolan M."/>
            <person name="Glavina Del Rio T."/>
            <person name="Cheng J."/>
            <person name="Bruce D."/>
            <person name="Goodwin L."/>
            <person name="Pitluck S."/>
            <person name="Liolios K."/>
            <person name="Ivanova N."/>
            <person name="Mikhailova N."/>
            <person name="Pati A."/>
            <person name="Chen A."/>
            <person name="Palaniappan K."/>
            <person name="Land M."/>
            <person name="Hauser L."/>
            <person name="Chang Y."/>
            <person name="Jeffries C."/>
            <person name="Rohde M."/>
            <person name="Spring S."/>
            <person name="Goker M."/>
            <person name="Wirth R."/>
            <person name="Woyke T."/>
            <person name="Bristow J."/>
            <person name="Eisen J."/>
            <person name="Markowitz V."/>
            <person name="Hugenholtz P."/>
            <person name="Klenk H."/>
            <person name="Kyrpides N."/>
        </authorList>
    </citation>
    <scope>NUCLEOTIDE SEQUENCE [LARGE SCALE GENOMIC DNA]</scope>
    <source>
        <strain evidence="3">DSM 14429 / JCM 11212 / NBRC 100878 / IC-017</strain>
    </source>
</reference>
<evidence type="ECO:0000313" key="2">
    <source>
        <dbReference type="EMBL" id="ADN51572.1"/>
    </source>
</evidence>
<dbReference type="Pfam" id="PF01944">
    <property type="entry name" value="SpoIIM"/>
    <property type="match status" value="1"/>
</dbReference>
<reference evidence="2 3" key="1">
    <citation type="journal article" date="2010" name="Stand. Genomic Sci.">
        <title>Complete genome sequence of Vulcanisaeta distributa type strain (IC-017).</title>
        <authorList>
            <person name="Mavromatis K."/>
            <person name="Sikorski J."/>
            <person name="Pabst E."/>
            <person name="Teshima H."/>
            <person name="Lapidus A."/>
            <person name="Lucas S."/>
            <person name="Nolan M."/>
            <person name="Glavina Del Rio T."/>
            <person name="Cheng J.F."/>
            <person name="Bruce D."/>
            <person name="Goodwin L."/>
            <person name="Pitluck S."/>
            <person name="Liolios K."/>
            <person name="Ivanova N."/>
            <person name="Mikhailova N."/>
            <person name="Pati A."/>
            <person name="Chen A."/>
            <person name="Palaniappan K."/>
            <person name="Land M."/>
            <person name="Hauser L."/>
            <person name="Chang Y.J."/>
            <person name="Jeffries C.D."/>
            <person name="Rohde M."/>
            <person name="Spring S."/>
            <person name="Goker M."/>
            <person name="Wirth R."/>
            <person name="Woyke T."/>
            <person name="Bristow J."/>
            <person name="Eisen J.A."/>
            <person name="Markowitz V."/>
            <person name="Hugenholtz P."/>
            <person name="Klenk H.P."/>
            <person name="Kyrpides N.C."/>
        </authorList>
    </citation>
    <scope>NUCLEOTIDE SEQUENCE [LARGE SCALE GENOMIC DNA]</scope>
    <source>
        <strain evidence="3">DSM 14429 / JCM 11212 / NBRC 100878 / IC-017</strain>
    </source>
</reference>
<dbReference type="InterPro" id="IPR002798">
    <property type="entry name" value="SpoIIM-like"/>
</dbReference>
<dbReference type="KEGG" id="vdi:Vdis_2204"/>
<feature type="transmembrane region" description="Helical" evidence="1">
    <location>
        <begin position="12"/>
        <end position="34"/>
    </location>
</feature>
<organism evidence="2 3">
    <name type="scientific">Vulcanisaeta distributa (strain DSM 14429 / JCM 11212 / NBRC 100878 / IC-017)</name>
    <dbReference type="NCBI Taxonomy" id="572478"/>
    <lineage>
        <taxon>Archaea</taxon>
        <taxon>Thermoproteota</taxon>
        <taxon>Thermoprotei</taxon>
        <taxon>Thermoproteales</taxon>
        <taxon>Thermoproteaceae</taxon>
        <taxon>Vulcanisaeta</taxon>
    </lineage>
</organism>
<dbReference type="AlphaFoldDB" id="E1QQ85"/>
<evidence type="ECO:0000313" key="3">
    <source>
        <dbReference type="Proteomes" id="UP000006681"/>
    </source>
</evidence>
<feature type="transmembrane region" description="Helical" evidence="1">
    <location>
        <begin position="150"/>
        <end position="170"/>
    </location>
</feature>
<keyword evidence="1" id="KW-1133">Transmembrane helix</keyword>
<dbReference type="EMBL" id="CP002100">
    <property type="protein sequence ID" value="ADN51572.1"/>
    <property type="molecule type" value="Genomic_DNA"/>
</dbReference>
<feature type="transmembrane region" description="Helical" evidence="1">
    <location>
        <begin position="68"/>
        <end position="88"/>
    </location>
</feature>
<dbReference type="OrthoDB" id="28578at2157"/>
<dbReference type="HOGENOM" id="CLU_123171_0_0_2"/>
<dbReference type="eggNOG" id="arCOG01995">
    <property type="taxonomic scope" value="Archaea"/>
</dbReference>
<protein>
    <recommendedName>
        <fullName evidence="4">Stage II sporulation protein M</fullName>
    </recommendedName>
</protein>
<dbReference type="GeneID" id="9753157"/>
<proteinExistence type="predicted"/>